<sequence length="504" mass="54012">MSETSIQALVAHLPDNTSAVPVLNPANGKKIYDLPQLTVAQVEDAVAAARTAQHEWAQVSVTERSKILLELHALMLEDETKLLDLLQLETAKSRAHAFEETAGAISSANYYARIAGKTLARRKTKSGVPLLTQTFVDQVPVGVVGIITPWNYPLALTMLDVLPALMAGNAVVQKADNQTALTVLFARHLAVEAGIPAELWTVVVGDGEQIGNAITDNVDYVAFTGSTATGRRVAERAAKRLIGCSLELGGKNPMIVLEGANVKRAAEIAIAGAFGSAGQLCVSIERVYVPNRIKDEFLAEIGKRTQSLTVGRSNDFTMDIGSLTGYNQLQRVMGFVDDAVSTGAKVVAGGQQLTDVGPYFYTPTVITNVNQNARMYRQEVFGPVVDVEGYEDLDEAIRLANDTDYGLNASVVGPERAAIKVAEKLNAGSVNINEGFRASFASMESPMGGVKSSGQGRRNGPGGLLRFTEAKSIGVARGLIKLPSRAKDYNRMAPLMRIMLKRLK</sequence>
<dbReference type="InterPro" id="IPR016161">
    <property type="entry name" value="Ald_DH/histidinol_DH"/>
</dbReference>
<name>A0A6J6H9H8_9ZZZZ</name>
<dbReference type="SUPFAM" id="SSF53720">
    <property type="entry name" value="ALDH-like"/>
    <property type="match status" value="1"/>
</dbReference>
<evidence type="ECO:0000259" key="2">
    <source>
        <dbReference type="Pfam" id="PF00171"/>
    </source>
</evidence>
<dbReference type="PROSITE" id="PS00687">
    <property type="entry name" value="ALDEHYDE_DEHYDR_GLU"/>
    <property type="match status" value="1"/>
</dbReference>
<dbReference type="Pfam" id="PF00171">
    <property type="entry name" value="Aldedh"/>
    <property type="match status" value="1"/>
</dbReference>
<protein>
    <submittedName>
        <fullName evidence="3">Unannotated protein</fullName>
    </submittedName>
</protein>
<dbReference type="InterPro" id="IPR029510">
    <property type="entry name" value="Ald_DH_CS_GLU"/>
</dbReference>
<gene>
    <name evidence="3" type="ORF">UFOPK1857_00294</name>
</gene>
<proteinExistence type="predicted"/>
<dbReference type="EMBL" id="CAEZUU010000039">
    <property type="protein sequence ID" value="CAB4609173.1"/>
    <property type="molecule type" value="Genomic_DNA"/>
</dbReference>
<dbReference type="PANTHER" id="PTHR11699">
    <property type="entry name" value="ALDEHYDE DEHYDROGENASE-RELATED"/>
    <property type="match status" value="1"/>
</dbReference>
<dbReference type="Gene3D" id="3.40.309.10">
    <property type="entry name" value="Aldehyde Dehydrogenase, Chain A, domain 2"/>
    <property type="match status" value="1"/>
</dbReference>
<evidence type="ECO:0000313" key="3">
    <source>
        <dbReference type="EMBL" id="CAB4609173.1"/>
    </source>
</evidence>
<keyword evidence="1" id="KW-0560">Oxidoreductase</keyword>
<dbReference type="GO" id="GO:0016620">
    <property type="term" value="F:oxidoreductase activity, acting on the aldehyde or oxo group of donors, NAD or NADP as acceptor"/>
    <property type="evidence" value="ECO:0007669"/>
    <property type="project" value="InterPro"/>
</dbReference>
<accession>A0A6J6H9H8</accession>
<dbReference type="NCBIfam" id="NF006916">
    <property type="entry name" value="PRK09407.1"/>
    <property type="match status" value="1"/>
</dbReference>
<evidence type="ECO:0000256" key="1">
    <source>
        <dbReference type="ARBA" id="ARBA00023002"/>
    </source>
</evidence>
<reference evidence="3" key="1">
    <citation type="submission" date="2020-05" db="EMBL/GenBank/DDBJ databases">
        <authorList>
            <person name="Chiriac C."/>
            <person name="Salcher M."/>
            <person name="Ghai R."/>
            <person name="Kavagutti S V."/>
        </authorList>
    </citation>
    <scope>NUCLEOTIDE SEQUENCE</scope>
</reference>
<dbReference type="InterPro" id="IPR015590">
    <property type="entry name" value="Aldehyde_DH_dom"/>
</dbReference>
<dbReference type="Gene3D" id="3.40.605.10">
    <property type="entry name" value="Aldehyde Dehydrogenase, Chain A, domain 1"/>
    <property type="match status" value="1"/>
</dbReference>
<feature type="domain" description="Aldehyde dehydrogenase" evidence="2">
    <location>
        <begin position="16"/>
        <end position="473"/>
    </location>
</feature>
<dbReference type="AlphaFoldDB" id="A0A6J6H9H8"/>
<organism evidence="3">
    <name type="scientific">freshwater metagenome</name>
    <dbReference type="NCBI Taxonomy" id="449393"/>
    <lineage>
        <taxon>unclassified sequences</taxon>
        <taxon>metagenomes</taxon>
        <taxon>ecological metagenomes</taxon>
    </lineage>
</organism>
<dbReference type="InterPro" id="IPR016163">
    <property type="entry name" value="Ald_DH_C"/>
</dbReference>
<dbReference type="InterPro" id="IPR016162">
    <property type="entry name" value="Ald_DH_N"/>
</dbReference>